<keyword evidence="1" id="KW-1133">Transmembrane helix</keyword>
<evidence type="ECO:0000256" key="1">
    <source>
        <dbReference type="SAM" id="Phobius"/>
    </source>
</evidence>
<dbReference type="PATRIC" id="fig|1423730.4.peg.1332"/>
<comment type="caution">
    <text evidence="3">The sequence shown here is derived from an EMBL/GenBank/DDBJ whole genome shotgun (WGS) entry which is preliminary data.</text>
</comment>
<evidence type="ECO:0000259" key="2">
    <source>
        <dbReference type="Pfam" id="PF09648"/>
    </source>
</evidence>
<evidence type="ECO:0000313" key="3">
    <source>
        <dbReference type="EMBL" id="KRN24473.1"/>
    </source>
</evidence>
<sequence length="266" mass="29094">MDFRRIEMIFLFVFIALNVFLGISFFQSQQVDLATDAGGTTAILADIKRDDIKLPKLSTSTEHGAYLASTKTSTLRQDVGPVKGQTLHFSDANGLTLNATLDSPLSVKTNAAARLQRWVAQADNVAHGSAYTYQKELSTATSYVFAQKIGGHLVNDPHAQLTLHVSDGRLTGYAQTYLTNLVTLRGDVNLCSAQDAVTTLYRENEITSNSKVLWTHLSYTYLLNAKGSTVYVPAWSVGIESQGSKNLTVKKVNAINKTVLKTRSED</sequence>
<proteinExistence type="predicted"/>
<dbReference type="GO" id="GO:0016020">
    <property type="term" value="C:membrane"/>
    <property type="evidence" value="ECO:0007669"/>
    <property type="project" value="InterPro"/>
</dbReference>
<evidence type="ECO:0000313" key="4">
    <source>
        <dbReference type="Proteomes" id="UP000050865"/>
    </source>
</evidence>
<feature type="transmembrane region" description="Helical" evidence="1">
    <location>
        <begin position="9"/>
        <end position="26"/>
    </location>
</feature>
<keyword evidence="1" id="KW-0812">Transmembrane</keyword>
<reference evidence="3 4" key="1">
    <citation type="journal article" date="2015" name="Genome Announc.">
        <title>Expanding the biotechnology potential of lactobacilli through comparative genomics of 213 strains and associated genera.</title>
        <authorList>
            <person name="Sun Z."/>
            <person name="Harris H.M."/>
            <person name="McCann A."/>
            <person name="Guo C."/>
            <person name="Argimon S."/>
            <person name="Zhang W."/>
            <person name="Yang X."/>
            <person name="Jeffery I.B."/>
            <person name="Cooney J.C."/>
            <person name="Kagawa T.F."/>
            <person name="Liu W."/>
            <person name="Song Y."/>
            <person name="Salvetti E."/>
            <person name="Wrobel A."/>
            <person name="Rasinkangas P."/>
            <person name="Parkhill J."/>
            <person name="Rea M.C."/>
            <person name="O'Sullivan O."/>
            <person name="Ritari J."/>
            <person name="Douillard F.P."/>
            <person name="Paul Ross R."/>
            <person name="Yang R."/>
            <person name="Briner A.E."/>
            <person name="Felis G.E."/>
            <person name="de Vos W.M."/>
            <person name="Barrangou R."/>
            <person name="Klaenhammer T.R."/>
            <person name="Caufield P.W."/>
            <person name="Cui Y."/>
            <person name="Zhang H."/>
            <person name="O'Toole P.W."/>
        </authorList>
    </citation>
    <scope>NUCLEOTIDE SEQUENCE [LARGE SCALE GENOMIC DNA]</scope>
    <source>
        <strain evidence="3 4">DSM 22697</strain>
    </source>
</reference>
<dbReference type="EMBL" id="AYZJ01000023">
    <property type="protein sequence ID" value="KRN24473.1"/>
    <property type="molecule type" value="Genomic_DNA"/>
</dbReference>
<dbReference type="STRING" id="1423730.FC75_GL001275"/>
<gene>
    <name evidence="3" type="ORF">FC75_GL001275</name>
</gene>
<dbReference type="Gene3D" id="2.40.128.690">
    <property type="entry name" value="YycH protein, domain 3-like"/>
    <property type="match status" value="1"/>
</dbReference>
<keyword evidence="4" id="KW-1185">Reference proteome</keyword>
<dbReference type="InterPro" id="IPR018604">
    <property type="entry name" value="YycI-like"/>
</dbReference>
<dbReference type="AlphaFoldDB" id="A0A0R2F7V3"/>
<name>A0A0R2F7V3_9LACO</name>
<feature type="domain" description="Regulatory protein YycH-like" evidence="2">
    <location>
        <begin position="40"/>
        <end position="255"/>
    </location>
</feature>
<organism evidence="3 4">
    <name type="scientific">Lacticaseibacillus camelliae DSM 22697 = JCM 13995</name>
    <dbReference type="NCBI Taxonomy" id="1423730"/>
    <lineage>
        <taxon>Bacteria</taxon>
        <taxon>Bacillati</taxon>
        <taxon>Bacillota</taxon>
        <taxon>Bacilli</taxon>
        <taxon>Lactobacillales</taxon>
        <taxon>Lactobacillaceae</taxon>
        <taxon>Lacticaseibacillus</taxon>
    </lineage>
</organism>
<dbReference type="Proteomes" id="UP000050865">
    <property type="component" value="Unassembled WGS sequence"/>
</dbReference>
<keyword evidence="1" id="KW-0472">Membrane</keyword>
<dbReference type="RefSeq" id="WP_054661354.1">
    <property type="nucleotide sequence ID" value="NZ_AYZJ01000023.1"/>
</dbReference>
<dbReference type="OrthoDB" id="2135943at2"/>
<dbReference type="Pfam" id="PF09648">
    <property type="entry name" value="YycI"/>
    <property type="match status" value="1"/>
</dbReference>
<accession>A0A0R2F7V3</accession>
<protein>
    <recommendedName>
        <fullName evidence="2">Regulatory protein YycH-like domain-containing protein</fullName>
    </recommendedName>
</protein>